<dbReference type="Proteomes" id="UP001420932">
    <property type="component" value="Unassembled WGS sequence"/>
</dbReference>
<name>A0AAP0L6M2_9MAGN</name>
<evidence type="ECO:0000313" key="3">
    <source>
        <dbReference type="Proteomes" id="UP001420932"/>
    </source>
</evidence>
<comment type="caution">
    <text evidence="2">The sequence shown here is derived from an EMBL/GenBank/DDBJ whole genome shotgun (WGS) entry which is preliminary data.</text>
</comment>
<feature type="compositionally biased region" description="Polar residues" evidence="1">
    <location>
        <begin position="55"/>
        <end position="72"/>
    </location>
</feature>
<accession>A0AAP0L6M2</accession>
<dbReference type="AlphaFoldDB" id="A0AAP0L6M2"/>
<feature type="region of interest" description="Disordered" evidence="1">
    <location>
        <begin position="41"/>
        <end position="72"/>
    </location>
</feature>
<organism evidence="2 3">
    <name type="scientific">Stephania yunnanensis</name>
    <dbReference type="NCBI Taxonomy" id="152371"/>
    <lineage>
        <taxon>Eukaryota</taxon>
        <taxon>Viridiplantae</taxon>
        <taxon>Streptophyta</taxon>
        <taxon>Embryophyta</taxon>
        <taxon>Tracheophyta</taxon>
        <taxon>Spermatophyta</taxon>
        <taxon>Magnoliopsida</taxon>
        <taxon>Ranunculales</taxon>
        <taxon>Menispermaceae</taxon>
        <taxon>Menispermoideae</taxon>
        <taxon>Cissampelideae</taxon>
        <taxon>Stephania</taxon>
    </lineage>
</organism>
<evidence type="ECO:0000313" key="2">
    <source>
        <dbReference type="EMBL" id="KAK9163244.1"/>
    </source>
</evidence>
<reference evidence="2 3" key="1">
    <citation type="submission" date="2024-01" db="EMBL/GenBank/DDBJ databases">
        <title>Genome assemblies of Stephania.</title>
        <authorList>
            <person name="Yang L."/>
        </authorList>
    </citation>
    <scope>NUCLEOTIDE SEQUENCE [LARGE SCALE GENOMIC DNA]</scope>
    <source>
        <strain evidence="2">YNDBR</strain>
        <tissue evidence="2">Leaf</tissue>
    </source>
</reference>
<proteinExistence type="predicted"/>
<gene>
    <name evidence="2" type="ORF">Syun_004146</name>
</gene>
<dbReference type="EMBL" id="JBBNAF010000002">
    <property type="protein sequence ID" value="KAK9163244.1"/>
    <property type="molecule type" value="Genomic_DNA"/>
</dbReference>
<sequence length="72" mass="7941">MKWIFEGPKVGISKPPSLPHSADHHVNFGCSLLLHYMGRTPVRPHHQPTPPHISASPSQISSLPFSFTTTNC</sequence>
<keyword evidence="3" id="KW-1185">Reference proteome</keyword>
<protein>
    <submittedName>
        <fullName evidence="2">Uncharacterized protein</fullName>
    </submittedName>
</protein>
<evidence type="ECO:0000256" key="1">
    <source>
        <dbReference type="SAM" id="MobiDB-lite"/>
    </source>
</evidence>